<name>F4X2L9_ACREC</name>
<evidence type="ECO:0000313" key="2">
    <source>
        <dbReference type="Proteomes" id="UP000007755"/>
    </source>
</evidence>
<dbReference type="Proteomes" id="UP000007755">
    <property type="component" value="Unassembled WGS sequence"/>
</dbReference>
<gene>
    <name evidence="1" type="ORF">G5I_12549</name>
</gene>
<sequence>MLYNLGPLVNPPSPEGDQIPTCPTLLRYGGQCTDVVEACRSVVEESSETMRCNRVRIAYATGWAEAVNGRVMYHAARLSRDLRRASQCTSAEDGDINPLGFNVRFLQELSDVRRLRYSEEDQILTLSEIGGLQRAAGRFEYLFCERTDLISVETRVVMPNREGHLTPN</sequence>
<protein>
    <submittedName>
        <fullName evidence="1">Uncharacterized protein</fullName>
    </submittedName>
</protein>
<dbReference type="InParanoid" id="F4X2L9"/>
<reference evidence="1" key="1">
    <citation type="submission" date="2011-02" db="EMBL/GenBank/DDBJ databases">
        <title>The genome of the leaf-cutting ant Acromyrmex echinatior suggests key adaptations to social evolution and fungus farming.</title>
        <authorList>
            <person name="Nygaard S."/>
            <person name="Zhang G."/>
        </authorList>
    </citation>
    <scope>NUCLEOTIDE SEQUENCE</scope>
</reference>
<organism evidence="2">
    <name type="scientific">Acromyrmex echinatior</name>
    <name type="common">Panamanian leafcutter ant</name>
    <name type="synonym">Acromyrmex octospinosus echinatior</name>
    <dbReference type="NCBI Taxonomy" id="103372"/>
    <lineage>
        <taxon>Eukaryota</taxon>
        <taxon>Metazoa</taxon>
        <taxon>Ecdysozoa</taxon>
        <taxon>Arthropoda</taxon>
        <taxon>Hexapoda</taxon>
        <taxon>Insecta</taxon>
        <taxon>Pterygota</taxon>
        <taxon>Neoptera</taxon>
        <taxon>Endopterygota</taxon>
        <taxon>Hymenoptera</taxon>
        <taxon>Apocrita</taxon>
        <taxon>Aculeata</taxon>
        <taxon>Formicoidea</taxon>
        <taxon>Formicidae</taxon>
        <taxon>Myrmicinae</taxon>
        <taxon>Acromyrmex</taxon>
    </lineage>
</organism>
<keyword evidence="2" id="KW-1185">Reference proteome</keyword>
<dbReference type="AlphaFoldDB" id="F4X2L9"/>
<accession>F4X2L9</accession>
<proteinExistence type="predicted"/>
<evidence type="ECO:0000313" key="1">
    <source>
        <dbReference type="EMBL" id="EGI59344.1"/>
    </source>
</evidence>
<dbReference type="EMBL" id="GL888584">
    <property type="protein sequence ID" value="EGI59344.1"/>
    <property type="molecule type" value="Genomic_DNA"/>
</dbReference>